<dbReference type="Pfam" id="PF00106">
    <property type="entry name" value="adh_short"/>
    <property type="match status" value="1"/>
</dbReference>
<sequence length="261" mass="27356">MASFKNKVAIITGCSSGIGLATTQLFLTRGAKVFGIDIQPFTTTLSTEDQSFFTFHQVDLTITKAADDAVAACVIKLGPKIDVLVNCAGVSDGWSSADTLKDGEWERLMAINLTVPVKLMTAVLEKMKEAKGGAIVNVCSKAGISGAAAGIAYTASKHGLVGATKNVAWRFRQDNIRCNAVLPGGVGTSIASSVNMEWFDPAGFNSFFPVIQLHLGKSEDTQPVPIIGADDVAQGIAFLASDEAKMVSGALLPIDLAWSTV</sequence>
<keyword evidence="3" id="KW-0560">Oxidoreductase</keyword>
<dbReference type="SUPFAM" id="SSF51735">
    <property type="entry name" value="NAD(P)-binding Rossmann-fold domains"/>
    <property type="match status" value="1"/>
</dbReference>
<dbReference type="PANTHER" id="PTHR24321:SF8">
    <property type="entry name" value="ESTRADIOL 17-BETA-DEHYDROGENASE 8-RELATED"/>
    <property type="match status" value="1"/>
</dbReference>
<evidence type="ECO:0000256" key="2">
    <source>
        <dbReference type="ARBA" id="ARBA00022857"/>
    </source>
</evidence>
<name>A0A6A5T9Q9_9PLEO</name>
<gene>
    <name evidence="5" type="ORF">CC80DRAFT_529668</name>
</gene>
<dbReference type="Proteomes" id="UP000800035">
    <property type="component" value="Unassembled WGS sequence"/>
</dbReference>
<evidence type="ECO:0000313" key="5">
    <source>
        <dbReference type="EMBL" id="KAF1949010.1"/>
    </source>
</evidence>
<keyword evidence="6" id="KW-1185">Reference proteome</keyword>
<dbReference type="GO" id="GO:0016491">
    <property type="term" value="F:oxidoreductase activity"/>
    <property type="evidence" value="ECO:0007669"/>
    <property type="project" value="UniProtKB-KW"/>
</dbReference>
<evidence type="ECO:0000256" key="1">
    <source>
        <dbReference type="ARBA" id="ARBA00006484"/>
    </source>
</evidence>
<dbReference type="InterPro" id="IPR002347">
    <property type="entry name" value="SDR_fam"/>
</dbReference>
<proteinExistence type="inferred from homology"/>
<reference evidence="5" key="1">
    <citation type="journal article" date="2020" name="Stud. Mycol.">
        <title>101 Dothideomycetes genomes: a test case for predicting lifestyles and emergence of pathogens.</title>
        <authorList>
            <person name="Haridas S."/>
            <person name="Albert R."/>
            <person name="Binder M."/>
            <person name="Bloem J."/>
            <person name="Labutti K."/>
            <person name="Salamov A."/>
            <person name="Andreopoulos B."/>
            <person name="Baker S."/>
            <person name="Barry K."/>
            <person name="Bills G."/>
            <person name="Bluhm B."/>
            <person name="Cannon C."/>
            <person name="Castanera R."/>
            <person name="Culley D."/>
            <person name="Daum C."/>
            <person name="Ezra D."/>
            <person name="Gonzalez J."/>
            <person name="Henrissat B."/>
            <person name="Kuo A."/>
            <person name="Liang C."/>
            <person name="Lipzen A."/>
            <person name="Lutzoni F."/>
            <person name="Magnuson J."/>
            <person name="Mondo S."/>
            <person name="Nolan M."/>
            <person name="Ohm R."/>
            <person name="Pangilinan J."/>
            <person name="Park H.-J."/>
            <person name="Ramirez L."/>
            <person name="Alfaro M."/>
            <person name="Sun H."/>
            <person name="Tritt A."/>
            <person name="Yoshinaga Y."/>
            <person name="Zwiers L.-H."/>
            <person name="Turgeon B."/>
            <person name="Goodwin S."/>
            <person name="Spatafora J."/>
            <person name="Crous P."/>
            <person name="Grigoriev I."/>
        </authorList>
    </citation>
    <scope>NUCLEOTIDE SEQUENCE</scope>
    <source>
        <strain evidence="5">CBS 675.92</strain>
    </source>
</reference>
<keyword evidence="2" id="KW-0521">NADP</keyword>
<dbReference type="FunFam" id="3.40.50.720:FF:000084">
    <property type="entry name" value="Short-chain dehydrogenase reductase"/>
    <property type="match status" value="1"/>
</dbReference>
<dbReference type="CDD" id="cd05233">
    <property type="entry name" value="SDR_c"/>
    <property type="match status" value="1"/>
</dbReference>
<dbReference type="PANTHER" id="PTHR24321">
    <property type="entry name" value="DEHYDROGENASES, SHORT CHAIN"/>
    <property type="match status" value="1"/>
</dbReference>
<organism evidence="5 6">
    <name type="scientific">Byssothecium circinans</name>
    <dbReference type="NCBI Taxonomy" id="147558"/>
    <lineage>
        <taxon>Eukaryota</taxon>
        <taxon>Fungi</taxon>
        <taxon>Dikarya</taxon>
        <taxon>Ascomycota</taxon>
        <taxon>Pezizomycotina</taxon>
        <taxon>Dothideomycetes</taxon>
        <taxon>Pleosporomycetidae</taxon>
        <taxon>Pleosporales</taxon>
        <taxon>Massarineae</taxon>
        <taxon>Massarinaceae</taxon>
        <taxon>Byssothecium</taxon>
    </lineage>
</organism>
<comment type="similarity">
    <text evidence="1 4">Belongs to the short-chain dehydrogenases/reductases (SDR) family.</text>
</comment>
<evidence type="ECO:0000313" key="6">
    <source>
        <dbReference type="Proteomes" id="UP000800035"/>
    </source>
</evidence>
<dbReference type="OrthoDB" id="417891at2759"/>
<dbReference type="InterPro" id="IPR036291">
    <property type="entry name" value="NAD(P)-bd_dom_sf"/>
</dbReference>
<evidence type="ECO:0000256" key="3">
    <source>
        <dbReference type="ARBA" id="ARBA00023002"/>
    </source>
</evidence>
<accession>A0A6A5T9Q9</accession>
<evidence type="ECO:0000256" key="4">
    <source>
        <dbReference type="RuleBase" id="RU000363"/>
    </source>
</evidence>
<dbReference type="Gene3D" id="3.40.50.720">
    <property type="entry name" value="NAD(P)-binding Rossmann-like Domain"/>
    <property type="match status" value="1"/>
</dbReference>
<dbReference type="AlphaFoldDB" id="A0A6A5T9Q9"/>
<protein>
    <submittedName>
        <fullName evidence="5">NAD(P)-binding protein</fullName>
    </submittedName>
</protein>
<dbReference type="PRINTS" id="PR00081">
    <property type="entry name" value="GDHRDH"/>
</dbReference>
<dbReference type="PRINTS" id="PR00080">
    <property type="entry name" value="SDRFAMILY"/>
</dbReference>
<dbReference type="EMBL" id="ML977043">
    <property type="protein sequence ID" value="KAF1949010.1"/>
    <property type="molecule type" value="Genomic_DNA"/>
</dbReference>